<protein>
    <submittedName>
        <fullName evidence="1">Uncharacterized protein</fullName>
    </submittedName>
</protein>
<organism evidence="1 2">
    <name type="scientific">Trichothecium roseum</name>
    <dbReference type="NCBI Taxonomy" id="47278"/>
    <lineage>
        <taxon>Eukaryota</taxon>
        <taxon>Fungi</taxon>
        <taxon>Dikarya</taxon>
        <taxon>Ascomycota</taxon>
        <taxon>Pezizomycotina</taxon>
        <taxon>Sordariomycetes</taxon>
        <taxon>Hypocreomycetidae</taxon>
        <taxon>Hypocreales</taxon>
        <taxon>Hypocreales incertae sedis</taxon>
        <taxon>Trichothecium</taxon>
    </lineage>
</organism>
<gene>
    <name evidence="1" type="ORF">N3K66_008437</name>
</gene>
<reference evidence="1" key="1">
    <citation type="submission" date="2022-10" db="EMBL/GenBank/DDBJ databases">
        <title>Complete Genome of Trichothecium roseum strain YXFP-22015, a Plant Pathogen Isolated from Citrus.</title>
        <authorList>
            <person name="Wang Y."/>
            <person name="Zhu L."/>
        </authorList>
    </citation>
    <scope>NUCLEOTIDE SEQUENCE</scope>
    <source>
        <strain evidence="1">YXFP-22015</strain>
    </source>
</reference>
<evidence type="ECO:0000313" key="1">
    <source>
        <dbReference type="EMBL" id="KAI9896265.1"/>
    </source>
</evidence>
<dbReference type="EMBL" id="CM047948">
    <property type="protein sequence ID" value="KAI9896265.1"/>
    <property type="molecule type" value="Genomic_DNA"/>
</dbReference>
<proteinExistence type="predicted"/>
<name>A0ACC0URA0_9HYPO</name>
<evidence type="ECO:0000313" key="2">
    <source>
        <dbReference type="Proteomes" id="UP001163324"/>
    </source>
</evidence>
<comment type="caution">
    <text evidence="1">The sequence shown here is derived from an EMBL/GenBank/DDBJ whole genome shotgun (WGS) entry which is preliminary data.</text>
</comment>
<accession>A0ACC0URA0</accession>
<keyword evidence="2" id="KW-1185">Reference proteome</keyword>
<sequence>MGTRSGAESSSKTAASNETTNVTSQENASMASKSTRNRSRSSRIKQQIRHRASVACASCRDRRIRCVVPQGQNECNQCRRGGTECVIKNDDERRRPISKAYTSSLSDRISMLEGMLLDKGVVPPPAQHPPRTRHDPKGNSSEEKKSANDEGVALRERPRTRASSLITPSVSAEVPSPPDSLDGVPPEALRANLETNEKEDNRIQNNHTNDDSQYPPPPLPPPGEEDSSFRMLEPKEEDIVHRLLSAKGNLSFDQLCGRLRFFGPTASEHVYATETEQNDRLHDECLEPPEQIRRAERMIRSLGSDTHDYLMDCFWEHYNSVVRIIDRRAFEEDRDNGCYHGVQGPRYYSSFLSVAVLAMGYRSADKGREDMRRITLGPRESTLHREAKYMLDVELERPGGIPSVQALLLLGDLETGLGRDTTGWMYSGMANRLAFDIGLHLYCRANGLSERDLGIRRLVMRACVIYDKYWALFLGRPTSIKSQDMSVDLLTSRISSLASEDHSTQGSQLEEERSIETKVQEQLMELMELAGRIVENRDGQHRHHQRKREEDSNNMFSASEAEDDAYLQTCQLDRQLQTWYRRLPDRLTWKPANIEIAPFSFFLLHQQWHVSMILLHRPWAKYGAITDSDSRHPSPSTAHHACHDPVGVDGEQPLALDEPHRIVSDSRTLLSRNICTQQAIRTARIFSRHRARFDGSKIFVTGIQHAGTAAIALIAAASCHRREVERLALLSHLEVLADAIADMSQTYQPASRIDHLLQAVLKQMKAGSSQLSSNNEQHSIPLGGMPAPLVPCRRDMSEADSIQKPQKRQRPGSGRRASEITRPPPPFYPLGECPPLSSQRNSFSGDMAQRSHNAHNMEQLAFPIDAGEGGDSFSLDFLSGSAIDVESVTQSSESWEMDSSLPGGNFMPKRPCFSARYGYGGDGPAGLSASSVISQSAALATGLMSGSYLGSKASENDAGKVDLNDDILGIVEDSFGAMSPGMDVDDQADGSSSRDPNLDFFNFSSS</sequence>
<dbReference type="Proteomes" id="UP001163324">
    <property type="component" value="Chromosome 9"/>
</dbReference>